<dbReference type="NCBIfam" id="NF038324">
    <property type="entry name" value="DrmB_fam"/>
    <property type="match status" value="1"/>
</dbReference>
<feature type="region of interest" description="Disordered" evidence="1">
    <location>
        <begin position="343"/>
        <end position="368"/>
    </location>
</feature>
<sequence length="615" mass="68005">MALRNKRTSAREKEIKKSPIGAVRRAQLITTYGVGSLIAMEDKSYIVSGLDTWKDNSRWGGALYEPRLQHWLGVTHFQLPPADVPTSGNGVKVRMFPTMYSCGTCQVLQQFRRFNSPEGKSICGACEKPLIPSRFVVACEQGHLDEFPYFEWVHKKTAPDAAKEHRLTLHSTGRTASLRSVVVRCSCGKEASLQGAFGRSAMEALGIRCSGRRPWLGLGTEQNGCPAAPRTLQRGSSAAWFPINRSALSIPPWSDSLQQRLNEHYAALNGAINDGVPEHAVLNLIKNTGMLKNSRFTAKEVLDAIYDRRTLESSARPDSDAEAGFEPANELRKEEYQKLFDGTANADRGDDFECVPPERDRDVPPPPGIQRVMLVKRLREVRAMQSFTRVEMPDPAGGDTRKAALFTGDIDWLPAIEVSGEGVFFTLDQHLLRQWERCPGPVQRAGLIKERHEVLLRRRARGDRPLDQVRSPVSPRYLLLHTLAHILINEWSLDSGYPAASLRERLYVSDDMAGVLIYTATSDSAGSLGGIVAQGEHRRLRTSLASALSRASWCSQDPPCMESEASGVDSLNLAACYACVLLPETSCETNNVFLDRAVLVGTPDDPQTGFFQSSQ</sequence>
<dbReference type="Pfam" id="PF09369">
    <property type="entry name" value="MZB"/>
    <property type="match status" value="1"/>
</dbReference>
<name>A0A7X0C1A0_9ACTN</name>
<comment type="caution">
    <text evidence="3">The sequence shown here is derived from an EMBL/GenBank/DDBJ whole genome shotgun (WGS) entry which is preliminary data.</text>
</comment>
<dbReference type="InterPro" id="IPR047721">
    <property type="entry name" value="DrmB"/>
</dbReference>
<dbReference type="Proteomes" id="UP000583800">
    <property type="component" value="Unassembled WGS sequence"/>
</dbReference>
<feature type="compositionally biased region" description="Basic and acidic residues" evidence="1">
    <location>
        <begin position="347"/>
        <end position="363"/>
    </location>
</feature>
<feature type="domain" description="MrfA-like Zn-binding" evidence="2">
    <location>
        <begin position="483"/>
        <end position="580"/>
    </location>
</feature>
<organism evidence="3 4">
    <name type="scientific">Nonomuraea muscovyensis</name>
    <dbReference type="NCBI Taxonomy" id="1124761"/>
    <lineage>
        <taxon>Bacteria</taxon>
        <taxon>Bacillati</taxon>
        <taxon>Actinomycetota</taxon>
        <taxon>Actinomycetes</taxon>
        <taxon>Streptosporangiales</taxon>
        <taxon>Streptosporangiaceae</taxon>
        <taxon>Nonomuraea</taxon>
    </lineage>
</organism>
<evidence type="ECO:0000259" key="2">
    <source>
        <dbReference type="Pfam" id="PF09369"/>
    </source>
</evidence>
<dbReference type="RefSeq" id="WP_185083233.1">
    <property type="nucleotide sequence ID" value="NZ_JACHJB010000001.1"/>
</dbReference>
<evidence type="ECO:0000313" key="3">
    <source>
        <dbReference type="EMBL" id="MBB6345251.1"/>
    </source>
</evidence>
<dbReference type="EMBL" id="JACHJB010000001">
    <property type="protein sequence ID" value="MBB6345251.1"/>
    <property type="molecule type" value="Genomic_DNA"/>
</dbReference>
<evidence type="ECO:0000313" key="4">
    <source>
        <dbReference type="Proteomes" id="UP000583800"/>
    </source>
</evidence>
<proteinExistence type="predicted"/>
<dbReference type="InterPro" id="IPR018973">
    <property type="entry name" value="MZB"/>
</dbReference>
<evidence type="ECO:0000256" key="1">
    <source>
        <dbReference type="SAM" id="MobiDB-lite"/>
    </source>
</evidence>
<accession>A0A7X0C1A0</accession>
<protein>
    <recommendedName>
        <fullName evidence="2">MrfA-like Zn-binding domain-containing protein</fullName>
    </recommendedName>
</protein>
<reference evidence="3 4" key="1">
    <citation type="submission" date="2020-08" db="EMBL/GenBank/DDBJ databases">
        <title>Sequencing the genomes of 1000 actinobacteria strains.</title>
        <authorList>
            <person name="Klenk H.-P."/>
        </authorList>
    </citation>
    <scope>NUCLEOTIDE SEQUENCE [LARGE SCALE GENOMIC DNA]</scope>
    <source>
        <strain evidence="3 4">DSM 45913</strain>
    </source>
</reference>
<dbReference type="AlphaFoldDB" id="A0A7X0C1A0"/>
<keyword evidence="4" id="KW-1185">Reference proteome</keyword>
<gene>
    <name evidence="3" type="ORF">FHU36_001760</name>
</gene>